<gene>
    <name evidence="1" type="ORF">B0H16DRAFT_1455902</name>
</gene>
<evidence type="ECO:0000313" key="2">
    <source>
        <dbReference type="Proteomes" id="UP001215598"/>
    </source>
</evidence>
<name>A0AAD7JC09_9AGAR</name>
<accession>A0AAD7JC09</accession>
<proteinExistence type="predicted"/>
<protein>
    <recommendedName>
        <fullName evidence="3">ARM repeat-containing protein</fullName>
    </recommendedName>
</protein>
<dbReference type="SUPFAM" id="SSF48371">
    <property type="entry name" value="ARM repeat"/>
    <property type="match status" value="1"/>
</dbReference>
<evidence type="ECO:0008006" key="3">
    <source>
        <dbReference type="Google" id="ProtNLM"/>
    </source>
</evidence>
<dbReference type="AlphaFoldDB" id="A0AAD7JC09"/>
<evidence type="ECO:0000313" key="1">
    <source>
        <dbReference type="EMBL" id="KAJ7761697.1"/>
    </source>
</evidence>
<dbReference type="InterPro" id="IPR011989">
    <property type="entry name" value="ARM-like"/>
</dbReference>
<comment type="caution">
    <text evidence="1">The sequence shown here is derived from an EMBL/GenBank/DDBJ whole genome shotgun (WGS) entry which is preliminary data.</text>
</comment>
<organism evidence="1 2">
    <name type="scientific">Mycena metata</name>
    <dbReference type="NCBI Taxonomy" id="1033252"/>
    <lineage>
        <taxon>Eukaryota</taxon>
        <taxon>Fungi</taxon>
        <taxon>Dikarya</taxon>
        <taxon>Basidiomycota</taxon>
        <taxon>Agaricomycotina</taxon>
        <taxon>Agaricomycetes</taxon>
        <taxon>Agaricomycetidae</taxon>
        <taxon>Agaricales</taxon>
        <taxon>Marasmiineae</taxon>
        <taxon>Mycenaceae</taxon>
        <taxon>Mycena</taxon>
    </lineage>
</organism>
<keyword evidence="2" id="KW-1185">Reference proteome</keyword>
<dbReference type="Proteomes" id="UP001215598">
    <property type="component" value="Unassembled WGS sequence"/>
</dbReference>
<dbReference type="InterPro" id="IPR016024">
    <property type="entry name" value="ARM-type_fold"/>
</dbReference>
<sequence length="169" mass="18058">MSLHAESAQAVVEANTLHDVSTHLSSPVMEIRRSASQHEETLPWVISLDPCAQLVSMLTDVDIQVSRCAAGVLASMGTWPDGAAAVNAAKAMNSIVPLMNESTDPQMGQWIAQMLANLVRHRQATFTHEAAGELMTTFNLDSYVHVAGNGEWCISAKAGKIMSGGRDIA</sequence>
<dbReference type="EMBL" id="JARKIB010000034">
    <property type="protein sequence ID" value="KAJ7761697.1"/>
    <property type="molecule type" value="Genomic_DNA"/>
</dbReference>
<dbReference type="Gene3D" id="1.25.10.10">
    <property type="entry name" value="Leucine-rich Repeat Variant"/>
    <property type="match status" value="1"/>
</dbReference>
<reference evidence="1" key="1">
    <citation type="submission" date="2023-03" db="EMBL/GenBank/DDBJ databases">
        <title>Massive genome expansion in bonnet fungi (Mycena s.s.) driven by repeated elements and novel gene families across ecological guilds.</title>
        <authorList>
            <consortium name="Lawrence Berkeley National Laboratory"/>
            <person name="Harder C.B."/>
            <person name="Miyauchi S."/>
            <person name="Viragh M."/>
            <person name="Kuo A."/>
            <person name="Thoen E."/>
            <person name="Andreopoulos B."/>
            <person name="Lu D."/>
            <person name="Skrede I."/>
            <person name="Drula E."/>
            <person name="Henrissat B."/>
            <person name="Morin E."/>
            <person name="Kohler A."/>
            <person name="Barry K."/>
            <person name="LaButti K."/>
            <person name="Morin E."/>
            <person name="Salamov A."/>
            <person name="Lipzen A."/>
            <person name="Mereny Z."/>
            <person name="Hegedus B."/>
            <person name="Baldrian P."/>
            <person name="Stursova M."/>
            <person name="Weitz H."/>
            <person name="Taylor A."/>
            <person name="Grigoriev I.V."/>
            <person name="Nagy L.G."/>
            <person name="Martin F."/>
            <person name="Kauserud H."/>
        </authorList>
    </citation>
    <scope>NUCLEOTIDE SEQUENCE</scope>
    <source>
        <strain evidence="1">CBHHK182m</strain>
    </source>
</reference>